<dbReference type="Proteomes" id="UP000186817">
    <property type="component" value="Unassembled WGS sequence"/>
</dbReference>
<proteinExistence type="predicted"/>
<dbReference type="InterPro" id="IPR026612">
    <property type="entry name" value="STRA6-like"/>
</dbReference>
<dbReference type="EMBL" id="LSRX01000520">
    <property type="protein sequence ID" value="OLP94975.1"/>
    <property type="molecule type" value="Genomic_DNA"/>
</dbReference>
<accession>A0A1Q9DII2</accession>
<dbReference type="Pfam" id="PF14752">
    <property type="entry name" value="RBP_receptor"/>
    <property type="match status" value="1"/>
</dbReference>
<evidence type="ECO:0000256" key="2">
    <source>
        <dbReference type="SAM" id="Phobius"/>
    </source>
</evidence>
<dbReference type="GO" id="GO:0038023">
    <property type="term" value="F:signaling receptor activity"/>
    <property type="evidence" value="ECO:0007669"/>
    <property type="project" value="InterPro"/>
</dbReference>
<dbReference type="OrthoDB" id="421989at2759"/>
<keyword evidence="2" id="KW-0812">Transmembrane</keyword>
<evidence type="ECO:0000256" key="1">
    <source>
        <dbReference type="SAM" id="MobiDB-lite"/>
    </source>
</evidence>
<feature type="region of interest" description="Disordered" evidence="1">
    <location>
        <begin position="360"/>
        <end position="389"/>
    </location>
</feature>
<feature type="transmembrane region" description="Helical" evidence="2">
    <location>
        <begin position="51"/>
        <end position="79"/>
    </location>
</feature>
<organism evidence="3 4">
    <name type="scientific">Symbiodinium microadriaticum</name>
    <name type="common">Dinoflagellate</name>
    <name type="synonym">Zooxanthella microadriatica</name>
    <dbReference type="NCBI Taxonomy" id="2951"/>
    <lineage>
        <taxon>Eukaryota</taxon>
        <taxon>Sar</taxon>
        <taxon>Alveolata</taxon>
        <taxon>Dinophyceae</taxon>
        <taxon>Suessiales</taxon>
        <taxon>Symbiodiniaceae</taxon>
        <taxon>Symbiodinium</taxon>
    </lineage>
</organism>
<feature type="region of interest" description="Disordered" evidence="1">
    <location>
        <begin position="208"/>
        <end position="247"/>
    </location>
</feature>
<feature type="compositionally biased region" description="Low complexity" evidence="1">
    <location>
        <begin position="364"/>
        <end position="377"/>
    </location>
</feature>
<feature type="compositionally biased region" description="Low complexity" evidence="1">
    <location>
        <begin position="235"/>
        <end position="244"/>
    </location>
</feature>
<keyword evidence="2" id="KW-0472">Membrane</keyword>
<name>A0A1Q9DII2_SYMMI</name>
<evidence type="ECO:0000313" key="3">
    <source>
        <dbReference type="EMBL" id="OLP94975.1"/>
    </source>
</evidence>
<protein>
    <submittedName>
        <fullName evidence="3">Stimulated by retinoic acid gene 6 protein</fullName>
    </submittedName>
</protein>
<keyword evidence="4" id="KW-1185">Reference proteome</keyword>
<comment type="caution">
    <text evidence="3">The sequence shown here is derived from an EMBL/GenBank/DDBJ whole genome shotgun (WGS) entry which is preliminary data.</text>
</comment>
<reference evidence="3 4" key="1">
    <citation type="submission" date="2016-02" db="EMBL/GenBank/DDBJ databases">
        <title>Genome analysis of coral dinoflagellate symbionts highlights evolutionary adaptations to a symbiotic lifestyle.</title>
        <authorList>
            <person name="Aranda M."/>
            <person name="Li Y."/>
            <person name="Liew Y.J."/>
            <person name="Baumgarten S."/>
            <person name="Simakov O."/>
            <person name="Wilson M."/>
            <person name="Piel J."/>
            <person name="Ashoor H."/>
            <person name="Bougouffa S."/>
            <person name="Bajic V.B."/>
            <person name="Ryu T."/>
            <person name="Ravasi T."/>
            <person name="Bayer T."/>
            <person name="Micklem G."/>
            <person name="Kim H."/>
            <person name="Bhak J."/>
            <person name="Lajeunesse T.C."/>
            <person name="Voolstra C.R."/>
        </authorList>
    </citation>
    <scope>NUCLEOTIDE SEQUENCE [LARGE SCALE GENOMIC DNA]</scope>
    <source>
        <strain evidence="3 4">CCMP2467</strain>
    </source>
</reference>
<evidence type="ECO:0000313" key="4">
    <source>
        <dbReference type="Proteomes" id="UP000186817"/>
    </source>
</evidence>
<dbReference type="AlphaFoldDB" id="A0A1Q9DII2"/>
<keyword evidence="2" id="KW-1133">Transmembrane helix</keyword>
<gene>
    <name evidence="3" type="primary">Stra6</name>
    <name evidence="3" type="ORF">AK812_SmicGene22950</name>
</gene>
<sequence>MATNWGAKLCLTQLLGLLYVTRWSIFRWVIPQRVVTPDGSVLRRRVWDLVFPTLTLLNFVLGATSGVIRSLVIAPYLLIHFFRIDITYLPSDLCDWDWSFQPFVSLVMHSQRRLNPILLATVAELAKKPSQEPPAAPAQLNATVEEEQEMGYMATAVQGGHPLREGLPIPAQCPPTRARTTPGPQSLRARQRWQLALILARNPSLRRLRKGSGRADSAPGCLQRPDVQEEPAEPRQPLMPLQLPGLPPRRLESSNTFWSPLNSWTRARTAMLSDVGGPSPGRLPVREVSTGDLGHRVPVAMPPEAMGAPSAAEHASLEAFLDLARSGKGAFDKEASASFKKLASQRLFSHLSLATDRHTAHAHPLSPSLLPDDLGPSELRPRKKRADSDRHVERMAAFEQSGQVILGMKSTAPKDFEAWNNLAKVPETYDPPQRAQHWFKKFIYCAGKSSLCCLVPPARMLLVPCCQNQMADITTSDEWVEQMLRVPSHKNCPEHLKGAWWLQENVAGEGVLTFHDADWQSESVGLKNSKYNWTIDAWNLWGVILTCNGYWTGGGHLLETSPDGKWIHITFGESKASHWIYVIQPGDVFKAPDGTILDVTPGEDMMRVSFDSLNTTGQIDFQYLVRRVAYLDENGKLVKTPNYDKLMKVANSSTQFCCFDCGDGNIDAIQRTQNFRIASPPAQVTMGEGERV</sequence>